<dbReference type="OrthoDB" id="5985073at2759"/>
<gene>
    <name evidence="4" type="ORF">NEOLI_002976</name>
</gene>
<reference evidence="4 5" key="1">
    <citation type="submission" date="2016-04" db="EMBL/GenBank/DDBJ databases">
        <title>Evolutionary innovation and constraint leading to complex multicellularity in the Ascomycota.</title>
        <authorList>
            <person name="Cisse O."/>
            <person name="Nguyen A."/>
            <person name="Hewitt D.A."/>
            <person name="Jedd G."/>
            <person name="Stajich J.E."/>
        </authorList>
    </citation>
    <scope>NUCLEOTIDE SEQUENCE [LARGE SCALE GENOMIC DNA]</scope>
    <source>
        <strain evidence="4 5">DAH-3</strain>
    </source>
</reference>
<evidence type="ECO:0000313" key="4">
    <source>
        <dbReference type="EMBL" id="OLL25351.1"/>
    </source>
</evidence>
<protein>
    <submittedName>
        <fullName evidence="4">Putative fungistatic metabolite</fullName>
    </submittedName>
</protein>
<dbReference type="STRING" id="1198029.A0A1U7LS57"/>
<dbReference type="EMBL" id="LXFE01000426">
    <property type="protein sequence ID" value="OLL25351.1"/>
    <property type="molecule type" value="Genomic_DNA"/>
</dbReference>
<dbReference type="SMART" id="SM00321">
    <property type="entry name" value="WSC"/>
    <property type="match status" value="1"/>
</dbReference>
<dbReference type="PROSITE" id="PS51212">
    <property type="entry name" value="WSC"/>
    <property type="match status" value="1"/>
</dbReference>
<keyword evidence="5" id="KW-1185">Reference proteome</keyword>
<dbReference type="Pfam" id="PF01822">
    <property type="entry name" value="WSC"/>
    <property type="match status" value="1"/>
</dbReference>
<proteinExistence type="predicted"/>
<organism evidence="4 5">
    <name type="scientific">Neolecta irregularis (strain DAH-3)</name>
    <dbReference type="NCBI Taxonomy" id="1198029"/>
    <lineage>
        <taxon>Eukaryota</taxon>
        <taxon>Fungi</taxon>
        <taxon>Dikarya</taxon>
        <taxon>Ascomycota</taxon>
        <taxon>Taphrinomycotina</taxon>
        <taxon>Neolectales</taxon>
        <taxon>Neolectaceae</taxon>
        <taxon>Neolecta</taxon>
    </lineage>
</organism>
<evidence type="ECO:0000259" key="3">
    <source>
        <dbReference type="PROSITE" id="PS51212"/>
    </source>
</evidence>
<comment type="caution">
    <text evidence="4">The sequence shown here is derived from an EMBL/GenBank/DDBJ whole genome shotgun (WGS) entry which is preliminary data.</text>
</comment>
<feature type="region of interest" description="Disordered" evidence="1">
    <location>
        <begin position="120"/>
        <end position="158"/>
    </location>
</feature>
<sequence>MSLSRISLYLLSSLHIVAIGGSNTLKRRGEVPADWTFAGCATNDNFDSAIAVPMITAQCFVECREARTYYAGFGIRCFCTSANITISSCASVEGTVGWVSVFEKTGQSLSQFSILSDPNPTTLSPSKGITVPEASQTQDNSSITVSEVSQTQDKPHDTVTQAVPVSTTPSELVADSSTRNSTSSTETLAHVLRVAEIEGRTALGCYVDTAVPTSLEFMSSSIVSVPECSNLCSDFDYMGLEYGGECFCGNDLHSGTVKAPDKRCFMTCVMTPGTNCGGPAFLMLYNKTI</sequence>
<dbReference type="AlphaFoldDB" id="A0A1U7LS57"/>
<feature type="chain" id="PRO_5010571314" evidence="2">
    <location>
        <begin position="22"/>
        <end position="289"/>
    </location>
</feature>
<dbReference type="InterPro" id="IPR002889">
    <property type="entry name" value="WSC_carb-bd"/>
</dbReference>
<feature type="domain" description="WSC" evidence="3">
    <location>
        <begin position="199"/>
        <end position="288"/>
    </location>
</feature>
<evidence type="ECO:0000313" key="5">
    <source>
        <dbReference type="Proteomes" id="UP000186594"/>
    </source>
</evidence>
<keyword evidence="2" id="KW-0732">Signal</keyword>
<dbReference type="Proteomes" id="UP000186594">
    <property type="component" value="Unassembled WGS sequence"/>
</dbReference>
<evidence type="ECO:0000256" key="1">
    <source>
        <dbReference type="SAM" id="MobiDB-lite"/>
    </source>
</evidence>
<evidence type="ECO:0000256" key="2">
    <source>
        <dbReference type="SAM" id="SignalP"/>
    </source>
</evidence>
<feature type="signal peptide" evidence="2">
    <location>
        <begin position="1"/>
        <end position="21"/>
    </location>
</feature>
<accession>A0A1U7LS57</accession>
<name>A0A1U7LS57_NEOID</name>